<keyword evidence="2" id="KW-1185">Reference proteome</keyword>
<feature type="non-terminal residue" evidence="1">
    <location>
        <position position="1"/>
    </location>
</feature>
<sequence length="51" mass="5856">SPPISQLSNKMALNTIKQNPHLFKIITPINIAWFEELLQLHPNQPYVQSVC</sequence>
<organism evidence="1 2">
    <name type="scientific">Sphaerobolus stellatus (strain SS14)</name>
    <dbReference type="NCBI Taxonomy" id="990650"/>
    <lineage>
        <taxon>Eukaryota</taxon>
        <taxon>Fungi</taxon>
        <taxon>Dikarya</taxon>
        <taxon>Basidiomycota</taxon>
        <taxon>Agaricomycotina</taxon>
        <taxon>Agaricomycetes</taxon>
        <taxon>Phallomycetidae</taxon>
        <taxon>Geastrales</taxon>
        <taxon>Sphaerobolaceae</taxon>
        <taxon>Sphaerobolus</taxon>
    </lineage>
</organism>
<evidence type="ECO:0000313" key="2">
    <source>
        <dbReference type="Proteomes" id="UP000054279"/>
    </source>
</evidence>
<evidence type="ECO:0000313" key="1">
    <source>
        <dbReference type="EMBL" id="KIJ27725.1"/>
    </source>
</evidence>
<accession>A0A0C9UR04</accession>
<dbReference type="EMBL" id="KN837326">
    <property type="protein sequence ID" value="KIJ27725.1"/>
    <property type="molecule type" value="Genomic_DNA"/>
</dbReference>
<proteinExistence type="predicted"/>
<dbReference type="AlphaFoldDB" id="A0A0C9UR04"/>
<reference evidence="1 2" key="1">
    <citation type="submission" date="2014-06" db="EMBL/GenBank/DDBJ databases">
        <title>Evolutionary Origins and Diversification of the Mycorrhizal Mutualists.</title>
        <authorList>
            <consortium name="DOE Joint Genome Institute"/>
            <consortium name="Mycorrhizal Genomics Consortium"/>
            <person name="Kohler A."/>
            <person name="Kuo A."/>
            <person name="Nagy L.G."/>
            <person name="Floudas D."/>
            <person name="Copeland A."/>
            <person name="Barry K.W."/>
            <person name="Cichocki N."/>
            <person name="Veneault-Fourrey C."/>
            <person name="LaButti K."/>
            <person name="Lindquist E.A."/>
            <person name="Lipzen A."/>
            <person name="Lundell T."/>
            <person name="Morin E."/>
            <person name="Murat C."/>
            <person name="Riley R."/>
            <person name="Ohm R."/>
            <person name="Sun H."/>
            <person name="Tunlid A."/>
            <person name="Henrissat B."/>
            <person name="Grigoriev I.V."/>
            <person name="Hibbett D.S."/>
            <person name="Martin F."/>
        </authorList>
    </citation>
    <scope>NUCLEOTIDE SEQUENCE [LARGE SCALE GENOMIC DNA]</scope>
    <source>
        <strain evidence="1 2">SS14</strain>
    </source>
</reference>
<dbReference type="OrthoDB" id="3254233at2759"/>
<dbReference type="HOGENOM" id="CLU_3112216_0_0_1"/>
<gene>
    <name evidence="1" type="ORF">M422DRAFT_190649</name>
</gene>
<dbReference type="Proteomes" id="UP000054279">
    <property type="component" value="Unassembled WGS sequence"/>
</dbReference>
<protein>
    <submittedName>
        <fullName evidence="1">Uncharacterized protein</fullName>
    </submittedName>
</protein>
<name>A0A0C9UR04_SPHS4</name>